<gene>
    <name evidence="11" type="ORF">ACEWY4_008607</name>
</gene>
<keyword evidence="3" id="KW-0217">Developmental protein</keyword>
<dbReference type="Pfam" id="PF00046">
    <property type="entry name" value="Homeodomain"/>
    <property type="match status" value="1"/>
</dbReference>
<dbReference type="PANTHER" id="PTHR47777">
    <property type="entry name" value="HOMEOBOX PROTEIN SEBOX"/>
    <property type="match status" value="1"/>
</dbReference>
<evidence type="ECO:0000256" key="5">
    <source>
        <dbReference type="ARBA" id="ARBA00023155"/>
    </source>
</evidence>
<comment type="similarity">
    <text evidence="2">Belongs to the paired homeobox family.</text>
</comment>
<dbReference type="GO" id="GO:0005634">
    <property type="term" value="C:nucleus"/>
    <property type="evidence" value="ECO:0007669"/>
    <property type="project" value="UniProtKB-SubCell"/>
</dbReference>
<evidence type="ECO:0000256" key="4">
    <source>
        <dbReference type="ARBA" id="ARBA00023125"/>
    </source>
</evidence>
<evidence type="ECO:0000259" key="10">
    <source>
        <dbReference type="PROSITE" id="PS50071"/>
    </source>
</evidence>
<evidence type="ECO:0000256" key="3">
    <source>
        <dbReference type="ARBA" id="ARBA00022473"/>
    </source>
</evidence>
<feature type="region of interest" description="Disordered" evidence="9">
    <location>
        <begin position="18"/>
        <end position="38"/>
    </location>
</feature>
<dbReference type="FunFam" id="1.10.10.60:FF:000312">
    <property type="entry name" value="Mix-type homeobox gene 1"/>
    <property type="match status" value="1"/>
</dbReference>
<dbReference type="AlphaFoldDB" id="A0ABD1KBM3"/>
<keyword evidence="12" id="KW-1185">Reference proteome</keyword>
<name>A0ABD1KBM3_9TELE</name>
<evidence type="ECO:0000256" key="7">
    <source>
        <dbReference type="PROSITE-ProRule" id="PRU00108"/>
    </source>
</evidence>
<dbReference type="EMBL" id="JBHFQA010000007">
    <property type="protein sequence ID" value="KAL2096459.1"/>
    <property type="molecule type" value="Genomic_DNA"/>
</dbReference>
<reference evidence="11 12" key="1">
    <citation type="submission" date="2024-09" db="EMBL/GenBank/DDBJ databases">
        <title>A chromosome-level genome assembly of Gray's grenadier anchovy, Coilia grayii.</title>
        <authorList>
            <person name="Fu Z."/>
        </authorList>
    </citation>
    <scope>NUCLEOTIDE SEQUENCE [LARGE SCALE GENOMIC DNA]</scope>
    <source>
        <strain evidence="11">G4</strain>
        <tissue evidence="11">Muscle</tissue>
    </source>
</reference>
<dbReference type="InterPro" id="IPR001356">
    <property type="entry name" value="HD"/>
</dbReference>
<evidence type="ECO:0000256" key="1">
    <source>
        <dbReference type="ARBA" id="ARBA00004123"/>
    </source>
</evidence>
<dbReference type="PANTHER" id="PTHR47777:SF1">
    <property type="entry name" value="HOMEOBOX PROTEIN SEBOX"/>
    <property type="match status" value="1"/>
</dbReference>
<dbReference type="InterPro" id="IPR042223">
    <property type="entry name" value="SEBOX"/>
</dbReference>
<evidence type="ECO:0000256" key="6">
    <source>
        <dbReference type="ARBA" id="ARBA00023242"/>
    </source>
</evidence>
<evidence type="ECO:0000313" key="12">
    <source>
        <dbReference type="Proteomes" id="UP001591681"/>
    </source>
</evidence>
<proteinExistence type="inferred from homology"/>
<evidence type="ECO:0000256" key="8">
    <source>
        <dbReference type="RuleBase" id="RU000682"/>
    </source>
</evidence>
<dbReference type="GO" id="GO:0003677">
    <property type="term" value="F:DNA binding"/>
    <property type="evidence" value="ECO:0007669"/>
    <property type="project" value="UniProtKB-UniRule"/>
</dbReference>
<evidence type="ECO:0000256" key="2">
    <source>
        <dbReference type="ARBA" id="ARBA00005733"/>
    </source>
</evidence>
<organism evidence="11 12">
    <name type="scientific">Coilia grayii</name>
    <name type="common">Gray's grenadier anchovy</name>
    <dbReference type="NCBI Taxonomy" id="363190"/>
    <lineage>
        <taxon>Eukaryota</taxon>
        <taxon>Metazoa</taxon>
        <taxon>Chordata</taxon>
        <taxon>Craniata</taxon>
        <taxon>Vertebrata</taxon>
        <taxon>Euteleostomi</taxon>
        <taxon>Actinopterygii</taxon>
        <taxon>Neopterygii</taxon>
        <taxon>Teleostei</taxon>
        <taxon>Clupei</taxon>
        <taxon>Clupeiformes</taxon>
        <taxon>Clupeoidei</taxon>
        <taxon>Engraulidae</taxon>
        <taxon>Coilinae</taxon>
        <taxon>Coilia</taxon>
    </lineage>
</organism>
<dbReference type="Proteomes" id="UP001591681">
    <property type="component" value="Unassembled WGS sequence"/>
</dbReference>
<comment type="subcellular location">
    <subcellularLocation>
        <location evidence="1 7 8">Nucleus</location>
    </subcellularLocation>
</comment>
<dbReference type="Gene3D" id="1.10.10.60">
    <property type="entry name" value="Homeodomain-like"/>
    <property type="match status" value="1"/>
</dbReference>
<sequence length="284" mass="31862">MNFNDLFADRDIFKELNGSTHSSPGLERGSSEGHRKRKRTIFSRAQLTELEQAFAVTPYPDITLRERLAALTRLPESKIQVWFQNRRARSIKSTRPAKKTPSSVISVSCASDSHFLQSNFSSSNGHEIGLSRSHQNHTEGQSNHEGWIKTYSTPLAQEVYSRAPDLHDILAWDNDHHSMHLESFGVSGCSSNQAQSSSLMNANGFSQPCSVTPGYWHHKAHSVPRAKARYAHLAEEQTIPPYPQQAYWDESKGQGHLLVGTQTSMGYISDLIYNAAVVTNFMEF</sequence>
<feature type="DNA-binding region" description="Homeobox" evidence="7">
    <location>
        <begin position="35"/>
        <end position="94"/>
    </location>
</feature>
<evidence type="ECO:0000313" key="11">
    <source>
        <dbReference type="EMBL" id="KAL2096459.1"/>
    </source>
</evidence>
<dbReference type="PROSITE" id="PS50071">
    <property type="entry name" value="HOMEOBOX_2"/>
    <property type="match status" value="1"/>
</dbReference>
<dbReference type="InterPro" id="IPR009057">
    <property type="entry name" value="Homeodomain-like_sf"/>
</dbReference>
<feature type="domain" description="Homeobox" evidence="10">
    <location>
        <begin position="33"/>
        <end position="93"/>
    </location>
</feature>
<evidence type="ECO:0000256" key="9">
    <source>
        <dbReference type="SAM" id="MobiDB-lite"/>
    </source>
</evidence>
<comment type="caution">
    <text evidence="11">The sequence shown here is derived from an EMBL/GenBank/DDBJ whole genome shotgun (WGS) entry which is preliminary data.</text>
</comment>
<protein>
    <recommendedName>
        <fullName evidence="10">Homeobox domain-containing protein</fullName>
    </recommendedName>
</protein>
<keyword evidence="4 7" id="KW-0238">DNA-binding</keyword>
<dbReference type="SUPFAM" id="SSF46689">
    <property type="entry name" value="Homeodomain-like"/>
    <property type="match status" value="1"/>
</dbReference>
<keyword evidence="5 7" id="KW-0371">Homeobox</keyword>
<keyword evidence="6 7" id="KW-0539">Nucleus</keyword>
<accession>A0ABD1KBM3</accession>
<dbReference type="CDD" id="cd00086">
    <property type="entry name" value="homeodomain"/>
    <property type="match status" value="1"/>
</dbReference>
<dbReference type="SMART" id="SM00389">
    <property type="entry name" value="HOX"/>
    <property type="match status" value="1"/>
</dbReference>